<protein>
    <recommendedName>
        <fullName evidence="5">CBS domain-containing protein</fullName>
    </recommendedName>
</protein>
<comment type="caution">
    <text evidence="3">The sequence shown here is derived from an EMBL/GenBank/DDBJ whole genome shotgun (WGS) entry which is preliminary data.</text>
</comment>
<reference evidence="3" key="1">
    <citation type="submission" date="2022-01" db="EMBL/GenBank/DDBJ databases">
        <authorList>
            <person name="Criscuolo A."/>
        </authorList>
    </citation>
    <scope>NUCLEOTIDE SEQUENCE</scope>
    <source>
        <strain evidence="3">CIP111893</strain>
    </source>
</reference>
<name>A0ABN8GAM1_9BACL</name>
<gene>
    <name evidence="3" type="ORF">PAECIP111893_02257</name>
</gene>
<sequence length="355" mass="40245">MSDPGGAQLLSRIGSADDIAALRSLRDEVHEQMEALLSEQPVEQFYAILNEAHDALIKRTIALAEADLARMGNSPPVPYAYLLFGSGGREEQTLSSDQDSGLIYDDPDDEAERETARQYFADLTQLIVETLQQVGYPPCEGNVISTNPDWCLSLSDWDNKLNGWFEEPDWERVRYLLIVADSRSIYGEDELLEKLKGLFFSDMLENPVIVRHMLNNTMRHKVLVGVFGQLLRERYGEDAGSLDVKYGAYIPMVNAIRMMSIRAGLRETSTLARIHSLHLMGKLSADDASAYTEAFRLFMRLRLMATERSLDGMYMNNGKLSSRKLTKELTDQLKTGLRIGKKLQRRVFRQMNGMF</sequence>
<dbReference type="Pfam" id="PF03445">
    <property type="entry name" value="DUF294"/>
    <property type="match status" value="1"/>
</dbReference>
<dbReference type="Pfam" id="PF10335">
    <property type="entry name" value="DUF294_C"/>
    <property type="match status" value="1"/>
</dbReference>
<proteinExistence type="predicted"/>
<dbReference type="SUPFAM" id="SSF81301">
    <property type="entry name" value="Nucleotidyltransferase"/>
    <property type="match status" value="1"/>
</dbReference>
<organism evidence="3 4">
    <name type="scientific">Paenibacillus plantiphilus</name>
    <dbReference type="NCBI Taxonomy" id="2905650"/>
    <lineage>
        <taxon>Bacteria</taxon>
        <taxon>Bacillati</taxon>
        <taxon>Bacillota</taxon>
        <taxon>Bacilli</taxon>
        <taxon>Bacillales</taxon>
        <taxon>Paenibacillaceae</taxon>
        <taxon>Paenibacillus</taxon>
    </lineage>
</organism>
<dbReference type="RefSeq" id="WP_236341823.1">
    <property type="nucleotide sequence ID" value="NZ_CAKMMF010000010.1"/>
</dbReference>
<feature type="domain" description="DUF294" evidence="2">
    <location>
        <begin position="209"/>
        <end position="347"/>
    </location>
</feature>
<dbReference type="Gene3D" id="3.30.460.10">
    <property type="entry name" value="Beta Polymerase, domain 2"/>
    <property type="match status" value="1"/>
</dbReference>
<accession>A0ABN8GAM1</accession>
<keyword evidence="4" id="KW-1185">Reference proteome</keyword>
<dbReference type="EMBL" id="CAKMMF010000010">
    <property type="protein sequence ID" value="CAH1204464.1"/>
    <property type="molecule type" value="Genomic_DNA"/>
</dbReference>
<evidence type="ECO:0000313" key="3">
    <source>
        <dbReference type="EMBL" id="CAH1204464.1"/>
    </source>
</evidence>
<evidence type="ECO:0000259" key="1">
    <source>
        <dbReference type="Pfam" id="PF03445"/>
    </source>
</evidence>
<evidence type="ECO:0000259" key="2">
    <source>
        <dbReference type="Pfam" id="PF10335"/>
    </source>
</evidence>
<dbReference type="InterPro" id="IPR018821">
    <property type="entry name" value="DUF294_put_nucleoTrafse_sb-bd"/>
</dbReference>
<dbReference type="Proteomes" id="UP000838686">
    <property type="component" value="Unassembled WGS sequence"/>
</dbReference>
<dbReference type="InterPro" id="IPR005105">
    <property type="entry name" value="GlnD_Uridyltrans_N"/>
</dbReference>
<feature type="domain" description="Protein-PII uridylyltransferase N-terminal" evidence="1">
    <location>
        <begin position="31"/>
        <end position="169"/>
    </location>
</feature>
<evidence type="ECO:0000313" key="4">
    <source>
        <dbReference type="Proteomes" id="UP000838686"/>
    </source>
</evidence>
<dbReference type="InterPro" id="IPR043519">
    <property type="entry name" value="NT_sf"/>
</dbReference>
<evidence type="ECO:0008006" key="5">
    <source>
        <dbReference type="Google" id="ProtNLM"/>
    </source>
</evidence>